<feature type="chain" id="PRO_5002258400" evidence="1">
    <location>
        <begin position="24"/>
        <end position="271"/>
    </location>
</feature>
<name>A0A0D2G9P5_9BACT</name>
<dbReference type="STRING" id="1429043.X474_24470"/>
<evidence type="ECO:0000313" key="3">
    <source>
        <dbReference type="Proteomes" id="UP000032233"/>
    </source>
</evidence>
<dbReference type="Proteomes" id="UP000032233">
    <property type="component" value="Unassembled WGS sequence"/>
</dbReference>
<gene>
    <name evidence="2" type="ORF">X474_24470</name>
</gene>
<dbReference type="InParanoid" id="A0A0D2G9P5"/>
<organism evidence="2 3">
    <name type="scientific">Dethiosulfatarculus sandiegensis</name>
    <dbReference type="NCBI Taxonomy" id="1429043"/>
    <lineage>
        <taxon>Bacteria</taxon>
        <taxon>Pseudomonadati</taxon>
        <taxon>Thermodesulfobacteriota</taxon>
        <taxon>Desulfarculia</taxon>
        <taxon>Desulfarculales</taxon>
        <taxon>Desulfarculaceae</taxon>
        <taxon>Dethiosulfatarculus</taxon>
    </lineage>
</organism>
<evidence type="ECO:0000256" key="1">
    <source>
        <dbReference type="SAM" id="SignalP"/>
    </source>
</evidence>
<comment type="caution">
    <text evidence="2">The sequence shown here is derived from an EMBL/GenBank/DDBJ whole genome shotgun (WGS) entry which is preliminary data.</text>
</comment>
<dbReference type="AlphaFoldDB" id="A0A0D2G9P5"/>
<evidence type="ECO:0000313" key="2">
    <source>
        <dbReference type="EMBL" id="KIX11567.1"/>
    </source>
</evidence>
<accession>A0A0D2G9P5</accession>
<keyword evidence="3" id="KW-1185">Reference proteome</keyword>
<dbReference type="RefSeq" id="WP_044352014.1">
    <property type="nucleotide sequence ID" value="NZ_AZAC01000056.1"/>
</dbReference>
<protein>
    <submittedName>
        <fullName evidence="2">Uncharacterized protein</fullName>
    </submittedName>
</protein>
<sequence>MPLRKPLRILVICLFLFSLTCVAGCFDYTVELTLQEKGSGIIDISLDMPRGLAGDNPPNPLDSLLFPIPRKKTEMVGDRVIIKEFAGFSWPDLVVANRVWFEVERIRVGVLGITDYTYRLTTKLRSLEGELPDRDVLPGRELEQKALKNRPTDPAEIKARSLLARSLVGHHVTLRINLPGEVTKTYPLVLGTKVIEPVVSEKRAAITWQVPLSTLANEQIRDNMVFRVEFQGVMDFRGKGQTLAHTRYPKASDLTRIKKEREKALKEGSRD</sequence>
<feature type="signal peptide" evidence="1">
    <location>
        <begin position="1"/>
        <end position="23"/>
    </location>
</feature>
<keyword evidence="1" id="KW-0732">Signal</keyword>
<reference evidence="2 3" key="1">
    <citation type="submission" date="2013-11" db="EMBL/GenBank/DDBJ databases">
        <title>Metagenomic analysis of a methanogenic consortium involved in long chain n-alkane degradation.</title>
        <authorList>
            <person name="Davidova I.A."/>
            <person name="Callaghan A.V."/>
            <person name="Wawrik B."/>
            <person name="Pruitt S."/>
            <person name="Marks C."/>
            <person name="Duncan K.E."/>
            <person name="Suflita J.M."/>
        </authorList>
    </citation>
    <scope>NUCLEOTIDE SEQUENCE [LARGE SCALE GENOMIC DNA]</scope>
    <source>
        <strain evidence="2 3">SPR</strain>
    </source>
</reference>
<dbReference type="EMBL" id="AZAC01000056">
    <property type="protein sequence ID" value="KIX11567.1"/>
    <property type="molecule type" value="Genomic_DNA"/>
</dbReference>
<proteinExistence type="predicted"/>